<dbReference type="GO" id="GO:0000398">
    <property type="term" value="P:mRNA splicing, via spliceosome"/>
    <property type="evidence" value="ECO:0007669"/>
    <property type="project" value="UniProtKB-UniRule"/>
</dbReference>
<evidence type="ECO:0000256" key="1">
    <source>
        <dbReference type="ARBA" id="ARBA00007337"/>
    </source>
</evidence>
<feature type="domain" description="Ribosomal protein eL8/eL30/eS12/Gadd45" evidence="5">
    <location>
        <begin position="92"/>
        <end position="185"/>
    </location>
</feature>
<feature type="compositionally biased region" description="Basic and acidic residues" evidence="4">
    <location>
        <begin position="1"/>
        <end position="10"/>
    </location>
</feature>
<evidence type="ECO:0000256" key="4">
    <source>
        <dbReference type="SAM" id="MobiDB-lite"/>
    </source>
</evidence>
<feature type="region of interest" description="Disordered" evidence="4">
    <location>
        <begin position="1"/>
        <end position="39"/>
    </location>
</feature>
<evidence type="ECO:0000256" key="2">
    <source>
        <dbReference type="ARBA" id="ARBA00022884"/>
    </source>
</evidence>
<sequence>MGKEKSEKKDKKEKKEKRSEVDGVKKSKKEKKSKLTSDNIAAAIEEVSKETAESKEVEVKAVTDGEVVVTARPVGALVPFANPLADEKVTKKVLKSVKKAAKNKTLKRGVKEVVKALRKSPQGAGNTSVPGIVILAADISPMDVISHIPVLCEDHNIPYIYVSSRAELGAAGNTKRPTSVVMVSETRTGPKKAEKIEGEEEFAEVYKDLVKVVEKESRNVRI</sequence>
<comment type="similarity">
    <text evidence="1 3">Belongs to the eukaryotic ribosomal protein eL8 family.</text>
</comment>
<dbReference type="PROSITE" id="PS01082">
    <property type="entry name" value="RIBOSOMAL_L7AE"/>
    <property type="match status" value="1"/>
</dbReference>
<dbReference type="OrthoDB" id="5364946at2759"/>
<dbReference type="Gene3D" id="3.30.1330.30">
    <property type="match status" value="1"/>
</dbReference>
<dbReference type="PANTHER" id="PTHR23105">
    <property type="entry name" value="RIBOSOMAL PROTEIN L7AE FAMILY MEMBER"/>
    <property type="match status" value="1"/>
</dbReference>
<protein>
    <recommendedName>
        <fullName evidence="3">H/ACA ribonucleoprotein complex subunit 2</fullName>
    </recommendedName>
    <alternativeName>
        <fullName evidence="3">Nucleolar protein family A member 2</fullName>
    </alternativeName>
</protein>
<comment type="function">
    <text evidence="3">Required for ribosome biogenesis. Part of a complex which catalyzes pseudouridylation of rRNA. This involves the isomerization of uridine such that the ribose is subsequently attached to C5, instead of the normal N1. Pseudouridine ('psi') residues may serve to stabilize the conformation of rRNAs.</text>
</comment>
<dbReference type="InterPro" id="IPR050257">
    <property type="entry name" value="eL8/uL1-like"/>
</dbReference>
<keyword evidence="7" id="KW-1185">Reference proteome</keyword>
<reference evidence="6 7" key="1">
    <citation type="journal article" date="2018" name="New Phytol.">
        <title>Comparative genomics and transcriptomics depict ericoid mycorrhizal fungi as versatile saprotrophs and plant mutualists.</title>
        <authorList>
            <person name="Martino E."/>
            <person name="Morin E."/>
            <person name="Grelet G.A."/>
            <person name="Kuo A."/>
            <person name="Kohler A."/>
            <person name="Daghino S."/>
            <person name="Barry K.W."/>
            <person name="Cichocki N."/>
            <person name="Clum A."/>
            <person name="Dockter R.B."/>
            <person name="Hainaut M."/>
            <person name="Kuo R.C."/>
            <person name="LaButti K."/>
            <person name="Lindahl B.D."/>
            <person name="Lindquist E.A."/>
            <person name="Lipzen A."/>
            <person name="Khouja H.R."/>
            <person name="Magnuson J."/>
            <person name="Murat C."/>
            <person name="Ohm R.A."/>
            <person name="Singer S.W."/>
            <person name="Spatafora J.W."/>
            <person name="Wang M."/>
            <person name="Veneault-Fourrey C."/>
            <person name="Henrissat B."/>
            <person name="Grigoriev I.V."/>
            <person name="Martin F.M."/>
            <person name="Perotto S."/>
        </authorList>
    </citation>
    <scope>NUCLEOTIDE SEQUENCE [LARGE SCALE GENOMIC DNA]</scope>
    <source>
        <strain evidence="6 7">ATCC 22711</strain>
    </source>
</reference>
<dbReference type="GO" id="GO:0003723">
    <property type="term" value="F:RNA binding"/>
    <property type="evidence" value="ECO:0007669"/>
    <property type="project" value="UniProtKB-UniRule"/>
</dbReference>
<dbReference type="FunFam" id="3.30.1330.30:FF:000027">
    <property type="entry name" value="H/ACA ribonucleoprotein complex subunit 2"/>
    <property type="match status" value="1"/>
</dbReference>
<keyword evidence="3" id="KW-0539">Nucleus</keyword>
<dbReference type="Pfam" id="PF01248">
    <property type="entry name" value="Ribosomal_L7Ae"/>
    <property type="match status" value="1"/>
</dbReference>
<dbReference type="SUPFAM" id="SSF55315">
    <property type="entry name" value="L30e-like"/>
    <property type="match status" value="1"/>
</dbReference>
<dbReference type="PRINTS" id="PR00883">
    <property type="entry name" value="NUCLEARHMG"/>
</dbReference>
<accession>A0A2T3B3Y3</accession>
<dbReference type="InterPro" id="IPR002415">
    <property type="entry name" value="H/ACA_rnp_Nhp2-like"/>
</dbReference>
<keyword evidence="3" id="KW-0687">Ribonucleoprotein</keyword>
<dbReference type="GO" id="GO:0031429">
    <property type="term" value="C:box H/ACA snoRNP complex"/>
    <property type="evidence" value="ECO:0007669"/>
    <property type="project" value="UniProtKB-UniRule"/>
</dbReference>
<dbReference type="STRING" id="857342.A0A2T3B3Y3"/>
<dbReference type="GO" id="GO:0031120">
    <property type="term" value="P:snRNA pseudouridine synthesis"/>
    <property type="evidence" value="ECO:0007669"/>
    <property type="project" value="UniProtKB-UniRule"/>
</dbReference>
<dbReference type="InterPro" id="IPR004037">
    <property type="entry name" value="Ribosomal_eL8-like_CS"/>
</dbReference>
<keyword evidence="2 3" id="KW-0694">RNA-binding</keyword>
<evidence type="ECO:0000313" key="7">
    <source>
        <dbReference type="Proteomes" id="UP000241818"/>
    </source>
</evidence>
<comment type="subcellular location">
    <subcellularLocation>
        <location evidence="3">Nucleus</location>
        <location evidence="3">Nucleolus</location>
    </subcellularLocation>
</comment>
<dbReference type="GO" id="GO:0042254">
    <property type="term" value="P:ribosome biogenesis"/>
    <property type="evidence" value="ECO:0007669"/>
    <property type="project" value="InterPro"/>
</dbReference>
<dbReference type="InParanoid" id="A0A2T3B3Y3"/>
<dbReference type="AlphaFoldDB" id="A0A2T3B3Y3"/>
<dbReference type="EMBL" id="KZ679010">
    <property type="protein sequence ID" value="PSS20347.1"/>
    <property type="molecule type" value="Genomic_DNA"/>
</dbReference>
<dbReference type="GeneID" id="36576191"/>
<organism evidence="6 7">
    <name type="scientific">Amorphotheca resinae ATCC 22711</name>
    <dbReference type="NCBI Taxonomy" id="857342"/>
    <lineage>
        <taxon>Eukaryota</taxon>
        <taxon>Fungi</taxon>
        <taxon>Dikarya</taxon>
        <taxon>Ascomycota</taxon>
        <taxon>Pezizomycotina</taxon>
        <taxon>Leotiomycetes</taxon>
        <taxon>Helotiales</taxon>
        <taxon>Amorphothecaceae</taxon>
        <taxon>Amorphotheca</taxon>
    </lineage>
</organism>
<evidence type="ECO:0000259" key="5">
    <source>
        <dbReference type="Pfam" id="PF01248"/>
    </source>
</evidence>
<gene>
    <name evidence="6" type="ORF">M430DRAFT_50015</name>
</gene>
<name>A0A2T3B3Y3_AMORE</name>
<comment type="function">
    <text evidence="3">Common component of the spliceosome and rRNA processing machinery.</text>
</comment>
<dbReference type="InterPro" id="IPR004038">
    <property type="entry name" value="Ribosomal_eL8/eL30/eS12/Gad45"/>
</dbReference>
<dbReference type="InterPro" id="IPR029064">
    <property type="entry name" value="Ribosomal_eL30-like_sf"/>
</dbReference>
<evidence type="ECO:0000256" key="3">
    <source>
        <dbReference type="RuleBase" id="RU366039"/>
    </source>
</evidence>
<dbReference type="Proteomes" id="UP000241818">
    <property type="component" value="Unassembled WGS sequence"/>
</dbReference>
<feature type="compositionally biased region" description="Basic and acidic residues" evidence="4">
    <location>
        <begin position="16"/>
        <end position="25"/>
    </location>
</feature>
<evidence type="ECO:0000313" key="6">
    <source>
        <dbReference type="EMBL" id="PSS20347.1"/>
    </source>
</evidence>
<proteinExistence type="inferred from homology"/>
<dbReference type="RefSeq" id="XP_024721617.1">
    <property type="nucleotide sequence ID" value="XM_024868110.1"/>
</dbReference>